<dbReference type="InterPro" id="IPR012349">
    <property type="entry name" value="Split_barrel_FMN-bd"/>
</dbReference>
<dbReference type="InterPro" id="IPR019920">
    <property type="entry name" value="F420-binding_dom_put"/>
</dbReference>
<dbReference type="InterPro" id="IPR011576">
    <property type="entry name" value="Pyridox_Oxase_N"/>
</dbReference>
<sequence length="131" mass="14680">MSASEIPDTLIDLLERPVYGVLATVGRDDTAQSSPMWFELVDGTIRFTHTTGRAKYRNLQRNPSMSFTVYDPENPYRYIEVRGRLTEATPDPTGAFYQQLAKRYGNANPDAPADAADRVILVMSIEKVIGH</sequence>
<gene>
    <name evidence="3" type="ORF">BKA02_001446</name>
</gene>
<dbReference type="AlphaFoldDB" id="A0A7Y9EV65"/>
<dbReference type="NCBIfam" id="TIGR03618">
    <property type="entry name" value="Rv1155_F420"/>
    <property type="match status" value="1"/>
</dbReference>
<name>A0A7Y9EV65_9MICO</name>
<dbReference type="GO" id="GO:0016627">
    <property type="term" value="F:oxidoreductase activity, acting on the CH-CH group of donors"/>
    <property type="evidence" value="ECO:0007669"/>
    <property type="project" value="TreeGrafter"/>
</dbReference>
<evidence type="ECO:0000256" key="1">
    <source>
        <dbReference type="ARBA" id="ARBA00023002"/>
    </source>
</evidence>
<protein>
    <submittedName>
        <fullName evidence="3">PPOX class probable F420-dependent enzyme</fullName>
    </submittedName>
</protein>
<dbReference type="EMBL" id="JACCBH010000001">
    <property type="protein sequence ID" value="NYD54391.1"/>
    <property type="molecule type" value="Genomic_DNA"/>
</dbReference>
<keyword evidence="4" id="KW-1185">Reference proteome</keyword>
<reference evidence="3 4" key="1">
    <citation type="submission" date="2020-07" db="EMBL/GenBank/DDBJ databases">
        <title>Sequencing the genomes of 1000 actinobacteria strains.</title>
        <authorList>
            <person name="Klenk H.-P."/>
        </authorList>
    </citation>
    <scope>NUCLEOTIDE SEQUENCE [LARGE SCALE GENOMIC DNA]</scope>
    <source>
        <strain evidence="3 4">DSM 22185</strain>
    </source>
</reference>
<proteinExistence type="predicted"/>
<dbReference type="PANTHER" id="PTHR35176:SF6">
    <property type="entry name" value="HEME OXYGENASE HI_0854-RELATED"/>
    <property type="match status" value="1"/>
</dbReference>
<dbReference type="Pfam" id="PF01243">
    <property type="entry name" value="PNPOx_N"/>
    <property type="match status" value="1"/>
</dbReference>
<accession>A0A7Y9EV65</accession>
<dbReference type="InterPro" id="IPR052019">
    <property type="entry name" value="F420H2_bilvrd_red/Heme_oxyg"/>
</dbReference>
<keyword evidence="1" id="KW-0560">Oxidoreductase</keyword>
<evidence type="ECO:0000313" key="4">
    <source>
        <dbReference type="Proteomes" id="UP000552045"/>
    </source>
</evidence>
<evidence type="ECO:0000259" key="2">
    <source>
        <dbReference type="Pfam" id="PF01243"/>
    </source>
</evidence>
<dbReference type="Proteomes" id="UP000552045">
    <property type="component" value="Unassembled WGS sequence"/>
</dbReference>
<dbReference type="GO" id="GO:0005829">
    <property type="term" value="C:cytosol"/>
    <property type="evidence" value="ECO:0007669"/>
    <property type="project" value="TreeGrafter"/>
</dbReference>
<evidence type="ECO:0000313" key="3">
    <source>
        <dbReference type="EMBL" id="NYD54391.1"/>
    </source>
</evidence>
<dbReference type="RefSeq" id="WP_179432671.1">
    <property type="nucleotide sequence ID" value="NZ_BAABLC010000001.1"/>
</dbReference>
<dbReference type="SUPFAM" id="SSF50475">
    <property type="entry name" value="FMN-binding split barrel"/>
    <property type="match status" value="1"/>
</dbReference>
<comment type="caution">
    <text evidence="3">The sequence shown here is derived from an EMBL/GenBank/DDBJ whole genome shotgun (WGS) entry which is preliminary data.</text>
</comment>
<dbReference type="Gene3D" id="2.30.110.10">
    <property type="entry name" value="Electron Transport, Fmn-binding Protein, Chain A"/>
    <property type="match status" value="1"/>
</dbReference>
<feature type="domain" description="Pyridoxamine 5'-phosphate oxidase N-terminal" evidence="2">
    <location>
        <begin position="8"/>
        <end position="129"/>
    </location>
</feature>
<dbReference type="GO" id="GO:0070967">
    <property type="term" value="F:coenzyme F420 binding"/>
    <property type="evidence" value="ECO:0007669"/>
    <property type="project" value="TreeGrafter"/>
</dbReference>
<organism evidence="3 4">
    <name type="scientific">Microbacterium pseudoresistens</name>
    <dbReference type="NCBI Taxonomy" id="640634"/>
    <lineage>
        <taxon>Bacteria</taxon>
        <taxon>Bacillati</taxon>
        <taxon>Actinomycetota</taxon>
        <taxon>Actinomycetes</taxon>
        <taxon>Micrococcales</taxon>
        <taxon>Microbacteriaceae</taxon>
        <taxon>Microbacterium</taxon>
    </lineage>
</organism>
<dbReference type="PANTHER" id="PTHR35176">
    <property type="entry name" value="HEME OXYGENASE HI_0854-RELATED"/>
    <property type="match status" value="1"/>
</dbReference>